<keyword evidence="4 6" id="KW-1133">Transmembrane helix</keyword>
<feature type="transmembrane region" description="Helical" evidence="6">
    <location>
        <begin position="382"/>
        <end position="401"/>
    </location>
</feature>
<feature type="transmembrane region" description="Helical" evidence="6">
    <location>
        <begin position="90"/>
        <end position="113"/>
    </location>
</feature>
<sequence length="511" mass="57268">MSWTLARCVKQSYCHVNKSRFLETLGELQADMSSKALDVAASSCPRADVERSKQPHGYDDAIKIFNGESGEIDVEFTDKEASVVRWKIDLIIVPMVTAMEHLVSGILSTAAVYGLRTDLNLKGQQYSWTSSIFYFGYLFWQYPNSIFMQKLPIGKWIGSMIFMWGLCVATTAASTNFATLAVNRFFLGLFEASNNPAFTLLVSQYFTKNEHALRSCIWWAGGPIGAFIGDGVSNGIGHVHGKLSQWQYLYLIFGPITMLWGIIVFFTMPSSPMSAWFLTPRERKIAVVRVLHNHAGLHNRQYKVYQVKEALRDPQAWMLFSIVFLQCIPGGGLNAFNKIILTGLGFSSVESTVVAMPEHAVQLVSVLLAAALPTDRKMSRLGAVYSLLTCTVSYIMCMSLISSNIAGFTKKMTVSVMVFVGYCVGQIITPQFFLSHEAPTYPTGFRAYFVTSSMMISVEAALMFYLLNENKRRDKRALESAASQSTGEHRIVETDLLDLTDWERAQFRYAW</sequence>
<dbReference type="OrthoDB" id="6730379at2759"/>
<dbReference type="PANTHER" id="PTHR43791">
    <property type="entry name" value="PERMEASE-RELATED"/>
    <property type="match status" value="1"/>
</dbReference>
<dbReference type="GO" id="GO:0016020">
    <property type="term" value="C:membrane"/>
    <property type="evidence" value="ECO:0007669"/>
    <property type="project" value="UniProtKB-SubCell"/>
</dbReference>
<dbReference type="InterPro" id="IPR011701">
    <property type="entry name" value="MFS"/>
</dbReference>
<reference evidence="8" key="2">
    <citation type="submission" date="2012-06" db="EMBL/GenBank/DDBJ databases">
        <title>Comparative genomic analyses of Aspergillus oryzae 3.042 and A. oryzae RIB40 for soy-sauce fermentation.</title>
        <authorList>
            <person name="Zhao G."/>
            <person name="Hou L."/>
            <person name="Wang C."/>
            <person name="Cao X."/>
        </authorList>
    </citation>
    <scope>NUCLEOTIDE SEQUENCE [LARGE SCALE GENOMIC DNA]</scope>
    <source>
        <strain evidence="8">3.042</strain>
    </source>
</reference>
<feature type="transmembrane region" description="Helical" evidence="6">
    <location>
        <begin position="413"/>
        <end position="433"/>
    </location>
</feature>
<evidence type="ECO:0000256" key="6">
    <source>
        <dbReference type="SAM" id="Phobius"/>
    </source>
</evidence>
<name>I8U567_ASPO3</name>
<dbReference type="PANTHER" id="PTHR43791:SF103">
    <property type="entry name" value="MAJOR FACILITATOR SUPERFAMILY (MFS) PROFILE DOMAIN-CONTAINING PROTEIN-RELATED"/>
    <property type="match status" value="1"/>
</dbReference>
<feature type="transmembrane region" description="Helical" evidence="6">
    <location>
        <begin position="161"/>
        <end position="182"/>
    </location>
</feature>
<gene>
    <name evidence="7" type="ORF">Ao3042_01511</name>
</gene>
<evidence type="ECO:0000256" key="4">
    <source>
        <dbReference type="ARBA" id="ARBA00022989"/>
    </source>
</evidence>
<accession>I8U567</accession>
<dbReference type="AlphaFoldDB" id="I8U567"/>
<comment type="caution">
    <text evidence="7">The sequence shown here is derived from an EMBL/GenBank/DDBJ whole genome shotgun (WGS) entry which is preliminary data.</text>
</comment>
<keyword evidence="2" id="KW-0813">Transport</keyword>
<dbReference type="SUPFAM" id="SSF103473">
    <property type="entry name" value="MFS general substrate transporter"/>
    <property type="match status" value="1"/>
</dbReference>
<dbReference type="GO" id="GO:0022857">
    <property type="term" value="F:transmembrane transporter activity"/>
    <property type="evidence" value="ECO:0007669"/>
    <property type="project" value="InterPro"/>
</dbReference>
<keyword evidence="3 6" id="KW-0812">Transmembrane</keyword>
<organism evidence="7 8">
    <name type="scientific">Aspergillus oryzae (strain 3.042)</name>
    <name type="common">Yellow koji mold</name>
    <dbReference type="NCBI Taxonomy" id="1160506"/>
    <lineage>
        <taxon>Eukaryota</taxon>
        <taxon>Fungi</taxon>
        <taxon>Dikarya</taxon>
        <taxon>Ascomycota</taxon>
        <taxon>Pezizomycotina</taxon>
        <taxon>Eurotiomycetes</taxon>
        <taxon>Eurotiomycetidae</taxon>
        <taxon>Eurotiales</taxon>
        <taxon>Aspergillaceae</taxon>
        <taxon>Aspergillus</taxon>
        <taxon>Aspergillus subgen. Circumdati</taxon>
    </lineage>
</organism>
<keyword evidence="5 6" id="KW-0472">Membrane</keyword>
<dbReference type="EMBL" id="AKHY01000091">
    <property type="protein sequence ID" value="EIT81990.1"/>
    <property type="molecule type" value="Genomic_DNA"/>
</dbReference>
<evidence type="ECO:0000313" key="7">
    <source>
        <dbReference type="EMBL" id="EIT81990.1"/>
    </source>
</evidence>
<evidence type="ECO:0000256" key="1">
    <source>
        <dbReference type="ARBA" id="ARBA00004141"/>
    </source>
</evidence>
<dbReference type="Gene3D" id="1.20.1250.20">
    <property type="entry name" value="MFS general substrate transporter like domains"/>
    <property type="match status" value="1"/>
</dbReference>
<evidence type="ECO:0000256" key="2">
    <source>
        <dbReference type="ARBA" id="ARBA00022448"/>
    </source>
</evidence>
<evidence type="ECO:0000256" key="3">
    <source>
        <dbReference type="ARBA" id="ARBA00022692"/>
    </source>
</evidence>
<dbReference type="Pfam" id="PF07690">
    <property type="entry name" value="MFS_1"/>
    <property type="match status" value="1"/>
</dbReference>
<comment type="subcellular location">
    <subcellularLocation>
        <location evidence="1">Membrane</location>
        <topology evidence="1">Multi-pass membrane protein</topology>
    </subcellularLocation>
</comment>
<protein>
    <submittedName>
        <fullName evidence="7">Permease of the major facilitator superfamily</fullName>
    </submittedName>
</protein>
<evidence type="ECO:0000313" key="8">
    <source>
        <dbReference type="Proteomes" id="UP000002812"/>
    </source>
</evidence>
<evidence type="ECO:0000256" key="5">
    <source>
        <dbReference type="ARBA" id="ARBA00023136"/>
    </source>
</evidence>
<proteinExistence type="predicted"/>
<dbReference type="Proteomes" id="UP000002812">
    <property type="component" value="Unassembled WGS sequence"/>
</dbReference>
<reference evidence="7 8" key="1">
    <citation type="journal article" date="2012" name="Eukaryot. Cell">
        <title>Draft genome sequence of Aspergillus oryzae strain 3.042.</title>
        <authorList>
            <person name="Zhao G."/>
            <person name="Yao Y."/>
            <person name="Qi W."/>
            <person name="Wang C."/>
            <person name="Hou L."/>
            <person name="Zeng B."/>
            <person name="Cao X."/>
        </authorList>
    </citation>
    <scope>NUCLEOTIDE SEQUENCE [LARGE SCALE GENOMIC DNA]</scope>
    <source>
        <strain evidence="7 8">3.042</strain>
    </source>
</reference>
<feature type="transmembrane region" description="Helical" evidence="6">
    <location>
        <begin position="445"/>
        <end position="467"/>
    </location>
</feature>
<dbReference type="HOGENOM" id="CLU_001265_0_5_1"/>
<dbReference type="InterPro" id="IPR036259">
    <property type="entry name" value="MFS_trans_sf"/>
</dbReference>
<feature type="transmembrane region" description="Helical" evidence="6">
    <location>
        <begin position="248"/>
        <end position="268"/>
    </location>
</feature>